<dbReference type="Proteomes" id="UP001153332">
    <property type="component" value="Unassembled WGS sequence"/>
</dbReference>
<organism evidence="1 2">
    <name type="scientific">Lasiodiplodia mahajangana</name>
    <dbReference type="NCBI Taxonomy" id="1108764"/>
    <lineage>
        <taxon>Eukaryota</taxon>
        <taxon>Fungi</taxon>
        <taxon>Dikarya</taxon>
        <taxon>Ascomycota</taxon>
        <taxon>Pezizomycotina</taxon>
        <taxon>Dothideomycetes</taxon>
        <taxon>Dothideomycetes incertae sedis</taxon>
        <taxon>Botryosphaeriales</taxon>
        <taxon>Botryosphaeriaceae</taxon>
        <taxon>Lasiodiplodia</taxon>
    </lineage>
</organism>
<dbReference type="EMBL" id="JAPUUL010001226">
    <property type="protein sequence ID" value="KAJ8127981.1"/>
    <property type="molecule type" value="Genomic_DNA"/>
</dbReference>
<protein>
    <submittedName>
        <fullName evidence="1">Uncharacterized protein</fullName>
    </submittedName>
</protein>
<name>A0ACC2JKL7_9PEZI</name>
<comment type="caution">
    <text evidence="1">The sequence shown here is derived from an EMBL/GenBank/DDBJ whole genome shotgun (WGS) entry which is preliminary data.</text>
</comment>
<keyword evidence="2" id="KW-1185">Reference proteome</keyword>
<evidence type="ECO:0000313" key="2">
    <source>
        <dbReference type="Proteomes" id="UP001153332"/>
    </source>
</evidence>
<proteinExistence type="predicted"/>
<sequence length="188" mass="20816">MASFHNSFSDVTLHNDLLLEWDRANATYYPLVIRARVLNKTSEYNANTIEAEISSGLTDNTFLWRDLPFPLPFFSTATYELQVLGQQQAVGMLPELVIASSPSFIITPPRVDESNGGQIAINGTSDDPFEPTNSSHSGGPPNSSTAIAAGLVVPFVVGLSVFVFLCMRRRQKRIDEERRKERQGLVID</sequence>
<accession>A0ACC2JKL7</accession>
<evidence type="ECO:0000313" key="1">
    <source>
        <dbReference type="EMBL" id="KAJ8127981.1"/>
    </source>
</evidence>
<reference evidence="1" key="1">
    <citation type="submission" date="2022-12" db="EMBL/GenBank/DDBJ databases">
        <title>Genome Sequence of Lasiodiplodia mahajangana.</title>
        <authorList>
            <person name="Buettner E."/>
        </authorList>
    </citation>
    <scope>NUCLEOTIDE SEQUENCE</scope>
    <source>
        <strain evidence="1">VT137</strain>
    </source>
</reference>
<gene>
    <name evidence="1" type="ORF">O1611_g5654</name>
</gene>